<evidence type="ECO:0000313" key="1">
    <source>
        <dbReference type="EMBL" id="VEU56149.1"/>
    </source>
</evidence>
<dbReference type="RefSeq" id="WP_024544022.1">
    <property type="nucleotide sequence ID" value="NZ_LR214938.2"/>
</dbReference>
<name>A0A448ZXZ8_METSV</name>
<protein>
    <submittedName>
        <fullName evidence="1">Uncharacterized protein</fullName>
    </submittedName>
</protein>
<geneLocation type="plasmid" evidence="1">
    <name>2</name>
</geneLocation>
<dbReference type="AlphaFoldDB" id="A0A448ZXZ8"/>
<organism evidence="1">
    <name type="scientific">Metamycoplasma salivarium</name>
    <name type="common">Mycoplasma salivarium</name>
    <dbReference type="NCBI Taxonomy" id="2124"/>
    <lineage>
        <taxon>Bacteria</taxon>
        <taxon>Bacillati</taxon>
        <taxon>Mycoplasmatota</taxon>
        <taxon>Mycoplasmoidales</taxon>
        <taxon>Metamycoplasmataceae</taxon>
        <taxon>Metamycoplasma</taxon>
    </lineage>
</organism>
<keyword evidence="1" id="KW-0614">Plasmid</keyword>
<accession>A0A448ZXZ8</accession>
<dbReference type="EMBL" id="LR214939">
    <property type="protein sequence ID" value="VEU56149.1"/>
    <property type="molecule type" value="Genomic_DNA"/>
</dbReference>
<sequence length="218" mass="25919">MDDEIRVYEVIPTLLNDDAKKYLEGDINQIIFRKSSLINKDENLISYSFTPDYTYYCGNPGIFWKGTCQGKPQINRNWVNFLPKLNNEWKYNLPKTLVKKYPEYFQYLDKYNDGPRDVSNSGNIFEIIDKGTNKTYWLQAFISYEKDYDNKNFVMKKYNYTTDEKPKNATLVPKYETYIETSLDFKKKKGYLIIKNNHPTKPLNIKVGFDFFGYGENY</sequence>
<gene>
    <name evidence="1" type="ORF">NCTC10113_01035</name>
</gene>
<reference evidence="1" key="1">
    <citation type="submission" date="2019-01" db="EMBL/GenBank/DDBJ databases">
        <authorList>
            <consortium name="Pathogen Informatics"/>
        </authorList>
    </citation>
    <scope>NUCLEOTIDE SEQUENCE [LARGE SCALE GENOMIC DNA]</scope>
    <source>
        <strain evidence="1">NCTC10113</strain>
    </source>
</reference>
<proteinExistence type="predicted"/>